<comment type="similarity">
    <text evidence="6">Belongs to the LPG synthase family.</text>
</comment>
<comment type="function">
    <text evidence="6">Catalyzes the transfer of a lysyl group from L-lysyl-tRNA(Lys) to membrane-bound phosphatidylglycerol (PG), which produces lysylphosphatidylglycerol (LPG), a major component of the bacterial membrane with a positive net charge. LPG synthesis contributes to bacterial virulence as it is involved in the resistance mechanism against cationic antimicrobial peptides (CAMP) produces by the host's immune system (defensins, cathelicidins) and by the competing microorganisms.</text>
</comment>
<dbReference type="PANTHER" id="PTHR37693:SF1">
    <property type="entry name" value="INTEGRAL MEMBRANE PROTEIN"/>
    <property type="match status" value="1"/>
</dbReference>
<sequence length="358" mass="41156">MSYSNNEQDKLQSERTNNKNLLSYSIYLLVFIALSGLSLYIVYKIFGANSNFAIFKSYSLSVFSGLLLLLLFYFTFDGLRLYYVLKTLNTDIDFKHIVKLVFINLFISNVTPFATGGGFVQIYFLNKRGISLGNATAATTIRTVLATMFFFITTPLIILTEQEFTQVFPKQTVLFYISLFSVLYFTFFYIVIFKNRLLKKIVYNFLRFIKHKNIISKEKFRELCQNLFEEIDIFSDNLNYFLRGRRKDIIATILATLLFLLAEFSFSVILIQGLGYEVAPLSIILMQVIVVFSMYFAPTPGATGVAEGSYSLLFARFVQSSDIVPLIFAWRFLTKYIGMLIGMILFFTGFIKGDKVSE</sequence>
<feature type="transmembrane region" description="Helical" evidence="6">
    <location>
        <begin position="137"/>
        <end position="158"/>
    </location>
</feature>
<comment type="subcellular location">
    <subcellularLocation>
        <location evidence="1 6">Cell membrane</location>
        <topology evidence="1 6">Multi-pass membrane protein</topology>
    </subcellularLocation>
</comment>
<dbReference type="EMBL" id="JAFBDQ010000001">
    <property type="protein sequence ID" value="MBM7555404.1"/>
    <property type="molecule type" value="Genomic_DNA"/>
</dbReference>
<accession>A0A938XQ04</accession>
<reference evidence="7" key="1">
    <citation type="submission" date="2021-01" db="EMBL/GenBank/DDBJ databases">
        <title>Genomic Encyclopedia of Type Strains, Phase IV (KMG-IV): sequencing the most valuable type-strain genomes for metagenomic binning, comparative biology and taxonomic classification.</title>
        <authorList>
            <person name="Goeker M."/>
        </authorList>
    </citation>
    <scope>NUCLEOTIDE SEQUENCE</scope>
    <source>
        <strain evidence="7">DSM 23230</strain>
    </source>
</reference>
<dbReference type="EC" id="2.3.2.3" evidence="6"/>
<dbReference type="InterPro" id="IPR022791">
    <property type="entry name" value="L-PG_synthase/AglD"/>
</dbReference>
<dbReference type="GO" id="GO:0046677">
    <property type="term" value="P:response to antibiotic"/>
    <property type="evidence" value="ECO:0007669"/>
    <property type="project" value="UniProtKB-KW"/>
</dbReference>
<keyword evidence="6" id="KW-0808">Transferase</keyword>
<evidence type="ECO:0000256" key="4">
    <source>
        <dbReference type="ARBA" id="ARBA00022989"/>
    </source>
</evidence>
<feature type="transmembrane region" description="Helical" evidence="6">
    <location>
        <begin position="249"/>
        <end position="272"/>
    </location>
</feature>
<organism evidence="7 8">
    <name type="scientific">Halanaerobacter jeridensis</name>
    <dbReference type="NCBI Taxonomy" id="706427"/>
    <lineage>
        <taxon>Bacteria</taxon>
        <taxon>Bacillati</taxon>
        <taxon>Bacillota</taxon>
        <taxon>Clostridia</taxon>
        <taxon>Halanaerobiales</taxon>
        <taxon>Halobacteroidaceae</taxon>
        <taxon>Halanaerobacter</taxon>
    </lineage>
</organism>
<evidence type="ECO:0000256" key="6">
    <source>
        <dbReference type="RuleBase" id="RU363042"/>
    </source>
</evidence>
<feature type="transmembrane region" description="Helical" evidence="6">
    <location>
        <begin position="96"/>
        <end position="125"/>
    </location>
</feature>
<evidence type="ECO:0000256" key="5">
    <source>
        <dbReference type="ARBA" id="ARBA00023136"/>
    </source>
</evidence>
<feature type="transmembrane region" description="Helical" evidence="6">
    <location>
        <begin position="173"/>
        <end position="193"/>
    </location>
</feature>
<keyword evidence="6" id="KW-0443">Lipid metabolism</keyword>
<keyword evidence="8" id="KW-1185">Reference proteome</keyword>
<dbReference type="PANTHER" id="PTHR37693">
    <property type="entry name" value="PHOSPHATIDYLGLYCEROL LYSYLTRANSFERASE"/>
    <property type="match status" value="1"/>
</dbReference>
<protein>
    <recommendedName>
        <fullName evidence="6">Phosphatidylglycerol lysyltransferase</fullName>
        <ecNumber evidence="6">2.3.2.3</ecNumber>
    </recommendedName>
    <alternativeName>
        <fullName evidence="6">Lysylphosphatidylglycerol synthase</fullName>
    </alternativeName>
</protein>
<proteinExistence type="inferred from homology"/>
<evidence type="ECO:0000256" key="2">
    <source>
        <dbReference type="ARBA" id="ARBA00022475"/>
    </source>
</evidence>
<evidence type="ECO:0000256" key="3">
    <source>
        <dbReference type="ARBA" id="ARBA00022692"/>
    </source>
</evidence>
<dbReference type="NCBIfam" id="TIGR00374">
    <property type="entry name" value="flippase-like domain"/>
    <property type="match status" value="1"/>
</dbReference>
<dbReference type="Proteomes" id="UP000774000">
    <property type="component" value="Unassembled WGS sequence"/>
</dbReference>
<keyword evidence="4 6" id="KW-1133">Transmembrane helix</keyword>
<comment type="caution">
    <text evidence="7">The sequence shown here is derived from an EMBL/GenBank/DDBJ whole genome shotgun (WGS) entry which is preliminary data.</text>
</comment>
<dbReference type="AlphaFoldDB" id="A0A938XQ04"/>
<dbReference type="Pfam" id="PF03706">
    <property type="entry name" value="LPG_synthase_TM"/>
    <property type="match status" value="1"/>
</dbReference>
<dbReference type="GO" id="GO:0005886">
    <property type="term" value="C:plasma membrane"/>
    <property type="evidence" value="ECO:0007669"/>
    <property type="project" value="UniProtKB-SubCell"/>
</dbReference>
<keyword evidence="3 6" id="KW-0812">Transmembrane</keyword>
<keyword evidence="2" id="KW-1003">Cell membrane</keyword>
<gene>
    <name evidence="6" type="primary">mprF</name>
    <name evidence="7" type="ORF">JOC47_000228</name>
</gene>
<feature type="transmembrane region" description="Helical" evidence="6">
    <location>
        <begin position="58"/>
        <end position="76"/>
    </location>
</feature>
<name>A0A938XQ04_9FIRM</name>
<evidence type="ECO:0000313" key="7">
    <source>
        <dbReference type="EMBL" id="MBM7555404.1"/>
    </source>
</evidence>
<feature type="transmembrane region" description="Helical" evidence="6">
    <location>
        <begin position="278"/>
        <end position="297"/>
    </location>
</feature>
<dbReference type="RefSeq" id="WP_204700119.1">
    <property type="nucleotide sequence ID" value="NZ_JAFBDQ010000001.1"/>
</dbReference>
<dbReference type="GO" id="GO:0006629">
    <property type="term" value="P:lipid metabolic process"/>
    <property type="evidence" value="ECO:0007669"/>
    <property type="project" value="UniProtKB-KW"/>
</dbReference>
<evidence type="ECO:0000256" key="1">
    <source>
        <dbReference type="ARBA" id="ARBA00004651"/>
    </source>
</evidence>
<feature type="transmembrane region" description="Helical" evidence="6">
    <location>
        <begin position="336"/>
        <end position="353"/>
    </location>
</feature>
<dbReference type="GO" id="GO:0050071">
    <property type="term" value="F:phosphatidylglycerol lysyltransferase activity"/>
    <property type="evidence" value="ECO:0007669"/>
    <property type="project" value="UniProtKB-EC"/>
</dbReference>
<comment type="catalytic activity">
    <reaction evidence="6">
        <text>L-lysyl-tRNA(Lys) + a 1,2-diacyl-sn-glycero-3-phospho-(1'-sn-glycerol) = a 1,2-diacyl-sn-glycero-3-phospho-1'-(3'-O-L-lysyl)-sn-glycerol + tRNA(Lys)</text>
        <dbReference type="Rhea" id="RHEA:10668"/>
        <dbReference type="Rhea" id="RHEA-COMP:9696"/>
        <dbReference type="Rhea" id="RHEA-COMP:9697"/>
        <dbReference type="ChEBI" id="CHEBI:64716"/>
        <dbReference type="ChEBI" id="CHEBI:75792"/>
        <dbReference type="ChEBI" id="CHEBI:78442"/>
        <dbReference type="ChEBI" id="CHEBI:78529"/>
        <dbReference type="EC" id="2.3.2.3"/>
    </reaction>
</comment>
<keyword evidence="6" id="KW-0046">Antibiotic resistance</keyword>
<keyword evidence="5 6" id="KW-0472">Membrane</keyword>
<evidence type="ECO:0000313" key="8">
    <source>
        <dbReference type="Proteomes" id="UP000774000"/>
    </source>
</evidence>
<feature type="transmembrane region" description="Helical" evidence="6">
    <location>
        <begin position="24"/>
        <end position="46"/>
    </location>
</feature>